<sequence length="58" mass="6134">MPPHFFILPPAPSFVCSSNPSSPLSVSLSYASTTFIRLLLWCATLLVGTCVPPTTPIG</sequence>
<reference evidence="1" key="1">
    <citation type="submission" date="2014-09" db="EMBL/GenBank/DDBJ databases">
        <authorList>
            <person name="Magalhaes I.L.F."/>
            <person name="Oliveira U."/>
            <person name="Santos F.R."/>
            <person name="Vidigal T.H.D.A."/>
            <person name="Brescovit A.D."/>
            <person name="Santos A.J."/>
        </authorList>
    </citation>
    <scope>NUCLEOTIDE SEQUENCE</scope>
    <source>
        <tissue evidence="1">Shoot tissue taken approximately 20 cm above the soil surface</tissue>
    </source>
</reference>
<dbReference type="EMBL" id="GBRH01248353">
    <property type="protein sequence ID" value="JAD49542.1"/>
    <property type="molecule type" value="Transcribed_RNA"/>
</dbReference>
<proteinExistence type="predicted"/>
<protein>
    <submittedName>
        <fullName evidence="1">Uncharacterized protein</fullName>
    </submittedName>
</protein>
<evidence type="ECO:0000313" key="1">
    <source>
        <dbReference type="EMBL" id="JAD49542.1"/>
    </source>
</evidence>
<dbReference type="AlphaFoldDB" id="A0A0A9AR40"/>
<organism evidence="1">
    <name type="scientific">Arundo donax</name>
    <name type="common">Giant reed</name>
    <name type="synonym">Donax arundinaceus</name>
    <dbReference type="NCBI Taxonomy" id="35708"/>
    <lineage>
        <taxon>Eukaryota</taxon>
        <taxon>Viridiplantae</taxon>
        <taxon>Streptophyta</taxon>
        <taxon>Embryophyta</taxon>
        <taxon>Tracheophyta</taxon>
        <taxon>Spermatophyta</taxon>
        <taxon>Magnoliopsida</taxon>
        <taxon>Liliopsida</taxon>
        <taxon>Poales</taxon>
        <taxon>Poaceae</taxon>
        <taxon>PACMAD clade</taxon>
        <taxon>Arundinoideae</taxon>
        <taxon>Arundineae</taxon>
        <taxon>Arundo</taxon>
    </lineage>
</organism>
<reference evidence="1" key="2">
    <citation type="journal article" date="2015" name="Data Brief">
        <title>Shoot transcriptome of the giant reed, Arundo donax.</title>
        <authorList>
            <person name="Barrero R.A."/>
            <person name="Guerrero F.D."/>
            <person name="Moolhuijzen P."/>
            <person name="Goolsby J.A."/>
            <person name="Tidwell J."/>
            <person name="Bellgard S.E."/>
            <person name="Bellgard M.I."/>
        </authorList>
    </citation>
    <scope>NUCLEOTIDE SEQUENCE</scope>
    <source>
        <tissue evidence="1">Shoot tissue taken approximately 20 cm above the soil surface</tissue>
    </source>
</reference>
<name>A0A0A9AR40_ARUDO</name>
<accession>A0A0A9AR40</accession>